<dbReference type="EMBL" id="CAEX01001790">
    <property type="protein sequence ID" value="CCD18764.1"/>
    <property type="molecule type" value="Genomic_DNA"/>
</dbReference>
<keyword evidence="4" id="KW-1185">Reference proteome</keyword>
<protein>
    <submittedName>
        <fullName evidence="3">Uncharacterized protein</fullName>
    </submittedName>
</protein>
<feature type="region of interest" description="Disordered" evidence="2">
    <location>
        <begin position="1"/>
        <end position="21"/>
    </location>
</feature>
<dbReference type="Proteomes" id="UP000009027">
    <property type="component" value="Unassembled WGS sequence"/>
</dbReference>
<evidence type="ECO:0000256" key="1">
    <source>
        <dbReference type="SAM" id="Coils"/>
    </source>
</evidence>
<evidence type="ECO:0000313" key="3">
    <source>
        <dbReference type="EMBL" id="CCD18764.1"/>
    </source>
</evidence>
<reference evidence="3 4" key="1">
    <citation type="journal article" date="2012" name="Proc. Natl. Acad. Sci. U.S.A.">
        <title>Antigenic diversity is generated by distinct evolutionary mechanisms in African trypanosome species.</title>
        <authorList>
            <person name="Jackson A.P."/>
            <person name="Berry A."/>
            <person name="Aslett M."/>
            <person name="Allison H.C."/>
            <person name="Burton P."/>
            <person name="Vavrova-Anderson J."/>
            <person name="Brown R."/>
            <person name="Browne H."/>
            <person name="Corton N."/>
            <person name="Hauser H."/>
            <person name="Gamble J."/>
            <person name="Gilderthorp R."/>
            <person name="Marcello L."/>
            <person name="McQuillan J."/>
            <person name="Otto T.D."/>
            <person name="Quail M.A."/>
            <person name="Sanders M.J."/>
            <person name="van Tonder A."/>
            <person name="Ginger M.L."/>
            <person name="Field M.C."/>
            <person name="Barry J.D."/>
            <person name="Hertz-Fowler C."/>
            <person name="Berriman M."/>
        </authorList>
    </citation>
    <scope>NUCLEOTIDE SEQUENCE</scope>
    <source>
        <strain evidence="3 4">Y486</strain>
    </source>
</reference>
<accession>F9WMK7</accession>
<feature type="coiled-coil region" evidence="1">
    <location>
        <begin position="168"/>
        <end position="195"/>
    </location>
</feature>
<evidence type="ECO:0000256" key="2">
    <source>
        <dbReference type="SAM" id="MobiDB-lite"/>
    </source>
</evidence>
<gene>
    <name evidence="3" type="ORF">TvY486_0014690</name>
</gene>
<evidence type="ECO:0000313" key="4">
    <source>
        <dbReference type="Proteomes" id="UP000009027"/>
    </source>
</evidence>
<proteinExistence type="predicted"/>
<keyword evidence="1" id="KW-0175">Coiled coil</keyword>
<dbReference type="VEuPathDB" id="TriTrypDB:TvY486_0014690"/>
<name>F9WMK7_TRYVY</name>
<sequence>MNTGMAGRGRQDQGAGDEPPFARVRLEGAPHPVWTLDSSVGDVLLRGARPPEQVPLSECLVRVGCRAADIGVDVRMDDVIREPELYIPDADMRARVLNLPECQTCALVCKVVPQLERNGIASVLQWGGAGNAVAKRAVRNAVADDGLWNTTRCLLDAAFSAAKDADARERAERKRIGRKRKIREMEEECNRIKRERVVRQGCQIERIERAVIECEMQMELYNIAMEKQNDFNRIKNEVNEKGLIKSKRIGGRELRELRERQSNVKCCVSFL</sequence>
<dbReference type="AlphaFoldDB" id="F9WMK7"/>
<organism evidence="3 4">
    <name type="scientific">Trypanosoma vivax (strain Y486)</name>
    <dbReference type="NCBI Taxonomy" id="1055687"/>
    <lineage>
        <taxon>Eukaryota</taxon>
        <taxon>Discoba</taxon>
        <taxon>Euglenozoa</taxon>
        <taxon>Kinetoplastea</taxon>
        <taxon>Metakinetoplastina</taxon>
        <taxon>Trypanosomatida</taxon>
        <taxon>Trypanosomatidae</taxon>
        <taxon>Trypanosoma</taxon>
        <taxon>Duttonella</taxon>
    </lineage>
</organism>